<dbReference type="Proteomes" id="UP000221369">
    <property type="component" value="Unassembled WGS sequence"/>
</dbReference>
<evidence type="ECO:0000256" key="1">
    <source>
        <dbReference type="SAM" id="Phobius"/>
    </source>
</evidence>
<feature type="transmembrane region" description="Helical" evidence="1">
    <location>
        <begin position="128"/>
        <end position="145"/>
    </location>
</feature>
<keyword evidence="1" id="KW-0472">Membrane</keyword>
<name>A0A2A9DVN0_9MICO</name>
<protein>
    <submittedName>
        <fullName evidence="2">Uncharacterized protein DUF4383</fullName>
    </submittedName>
</protein>
<gene>
    <name evidence="2" type="ORF">ATJ78_1579</name>
</gene>
<evidence type="ECO:0000313" key="3">
    <source>
        <dbReference type="Proteomes" id="UP000221369"/>
    </source>
</evidence>
<dbReference type="EMBL" id="PDJE01000001">
    <property type="protein sequence ID" value="PFG30644.1"/>
    <property type="molecule type" value="Genomic_DNA"/>
</dbReference>
<reference evidence="2 3" key="1">
    <citation type="submission" date="2017-10" db="EMBL/GenBank/DDBJ databases">
        <title>Sequencing the genomes of 1000 actinobacteria strains.</title>
        <authorList>
            <person name="Klenk H.-P."/>
        </authorList>
    </citation>
    <scope>NUCLEOTIDE SEQUENCE [LARGE SCALE GENOMIC DNA]</scope>
    <source>
        <strain evidence="2 3">DSM 21798</strain>
    </source>
</reference>
<keyword evidence="1" id="KW-1133">Transmembrane helix</keyword>
<sequence length="154" mass="16873">MSAVDSPRFEVGYAKSAVQIVALIYGIVFLAVGILGFIPGITTGYDQLMFAGHMSGAMLLGIFQVSVLHNIVHLLYGVVGLICTRRILAARQYLIWGGIIYAALWIYGLVVSEESMANFVPLNDADDWLHFALAVTMILLGIFTPPKRARTVRE</sequence>
<accession>A0A2A9DVN0</accession>
<feature type="transmembrane region" description="Helical" evidence="1">
    <location>
        <begin position="93"/>
        <end position="112"/>
    </location>
</feature>
<dbReference type="RefSeq" id="WP_098407073.1">
    <property type="nucleotide sequence ID" value="NZ_PDJE01000001.1"/>
</dbReference>
<feature type="transmembrane region" description="Helical" evidence="1">
    <location>
        <begin position="58"/>
        <end position="81"/>
    </location>
</feature>
<proteinExistence type="predicted"/>
<keyword evidence="3" id="KW-1185">Reference proteome</keyword>
<organism evidence="2 3">
    <name type="scientific">Paramicrobacterium agarici</name>
    <dbReference type="NCBI Taxonomy" id="630514"/>
    <lineage>
        <taxon>Bacteria</taxon>
        <taxon>Bacillati</taxon>
        <taxon>Actinomycetota</taxon>
        <taxon>Actinomycetes</taxon>
        <taxon>Micrococcales</taxon>
        <taxon>Microbacteriaceae</taxon>
        <taxon>Paramicrobacterium</taxon>
    </lineage>
</organism>
<comment type="caution">
    <text evidence="2">The sequence shown here is derived from an EMBL/GenBank/DDBJ whole genome shotgun (WGS) entry which is preliminary data.</text>
</comment>
<feature type="transmembrane region" description="Helical" evidence="1">
    <location>
        <begin position="20"/>
        <end position="38"/>
    </location>
</feature>
<dbReference type="Pfam" id="PF14325">
    <property type="entry name" value="DUF4383"/>
    <property type="match status" value="1"/>
</dbReference>
<dbReference type="AlphaFoldDB" id="A0A2A9DVN0"/>
<evidence type="ECO:0000313" key="2">
    <source>
        <dbReference type="EMBL" id="PFG30644.1"/>
    </source>
</evidence>
<keyword evidence="1" id="KW-0812">Transmembrane</keyword>